<dbReference type="InterPro" id="IPR005513">
    <property type="entry name" value="LEA_1"/>
</dbReference>
<dbReference type="Pfam" id="PF03760">
    <property type="entry name" value="LEA_1"/>
    <property type="match status" value="1"/>
</dbReference>
<sequence>MQAIKEKLSDMSAMRQAKAEAREEEKAEKELAKTRIQVAHEVRMAREAEAAMDLHVNKAAEKAIEHERKYQKPIHGGVGEDTGYGQESYARNPCNSPTGGSGYLTDPTCRGGSMDPTAGSADGTDYASTRSVGAPPYSHDHSL</sequence>
<evidence type="ECO:0000256" key="1">
    <source>
        <dbReference type="ARBA" id="ARBA00010975"/>
    </source>
</evidence>
<name>A0ABD3C4T9_9LAMI</name>
<reference evidence="4" key="1">
    <citation type="journal article" date="2024" name="IScience">
        <title>Strigolactones Initiate the Formation of Haustorium-like Structures in Castilleja.</title>
        <authorList>
            <person name="Buerger M."/>
            <person name="Peterson D."/>
            <person name="Chory J."/>
        </authorList>
    </citation>
    <scope>NUCLEOTIDE SEQUENCE [LARGE SCALE GENOMIC DNA]</scope>
</reference>
<feature type="region of interest" description="Disordered" evidence="2">
    <location>
        <begin position="1"/>
        <end position="30"/>
    </location>
</feature>
<dbReference type="PANTHER" id="PTHR33493">
    <property type="entry name" value="LATE EMBRYOGENESIS ABUNDANT PROTEIN 6-RELATED"/>
    <property type="match status" value="1"/>
</dbReference>
<accession>A0ABD3C4T9</accession>
<comment type="similarity">
    <text evidence="1">Belongs to the LEA type 1 family.</text>
</comment>
<keyword evidence="4" id="KW-1185">Reference proteome</keyword>
<feature type="region of interest" description="Disordered" evidence="2">
    <location>
        <begin position="66"/>
        <end position="143"/>
    </location>
</feature>
<proteinExistence type="inferred from homology"/>
<organism evidence="3 4">
    <name type="scientific">Castilleja foliolosa</name>
    <dbReference type="NCBI Taxonomy" id="1961234"/>
    <lineage>
        <taxon>Eukaryota</taxon>
        <taxon>Viridiplantae</taxon>
        <taxon>Streptophyta</taxon>
        <taxon>Embryophyta</taxon>
        <taxon>Tracheophyta</taxon>
        <taxon>Spermatophyta</taxon>
        <taxon>Magnoliopsida</taxon>
        <taxon>eudicotyledons</taxon>
        <taxon>Gunneridae</taxon>
        <taxon>Pentapetalae</taxon>
        <taxon>asterids</taxon>
        <taxon>lamiids</taxon>
        <taxon>Lamiales</taxon>
        <taxon>Orobanchaceae</taxon>
        <taxon>Pedicularideae</taxon>
        <taxon>Castillejinae</taxon>
        <taxon>Castilleja</taxon>
    </lineage>
</organism>
<evidence type="ECO:0000313" key="3">
    <source>
        <dbReference type="EMBL" id="KAL3624562.1"/>
    </source>
</evidence>
<dbReference type="AlphaFoldDB" id="A0ABD3C4T9"/>
<dbReference type="Proteomes" id="UP001632038">
    <property type="component" value="Unassembled WGS sequence"/>
</dbReference>
<evidence type="ECO:0000313" key="4">
    <source>
        <dbReference type="Proteomes" id="UP001632038"/>
    </source>
</evidence>
<comment type="caution">
    <text evidence="3">The sequence shown here is derived from an EMBL/GenBank/DDBJ whole genome shotgun (WGS) entry which is preliminary data.</text>
</comment>
<evidence type="ECO:0000256" key="2">
    <source>
        <dbReference type="SAM" id="MobiDB-lite"/>
    </source>
</evidence>
<dbReference type="PANTHER" id="PTHR33493:SF3">
    <property type="entry name" value="LATE EMBRYOGENESIS ABUNDANT PROTEIN, LEA_1 SUBGROUP"/>
    <property type="match status" value="1"/>
</dbReference>
<protein>
    <submittedName>
        <fullName evidence="3">Uncharacterized protein</fullName>
    </submittedName>
</protein>
<feature type="compositionally biased region" description="Basic and acidic residues" evidence="2">
    <location>
        <begin position="17"/>
        <end position="30"/>
    </location>
</feature>
<gene>
    <name evidence="3" type="ORF">CASFOL_031230</name>
</gene>
<dbReference type="EMBL" id="JAVIJP010000053">
    <property type="protein sequence ID" value="KAL3624562.1"/>
    <property type="molecule type" value="Genomic_DNA"/>
</dbReference>